<dbReference type="SUPFAM" id="SSF49879">
    <property type="entry name" value="SMAD/FHA domain"/>
    <property type="match status" value="1"/>
</dbReference>
<keyword evidence="3" id="KW-0862">Zinc</keyword>
<keyword evidence="2" id="KW-0479">Metal-binding</keyword>
<dbReference type="InterPro" id="IPR003619">
    <property type="entry name" value="MAD_homology1_Dwarfin-type"/>
</dbReference>
<dbReference type="GO" id="GO:0000978">
    <property type="term" value="F:RNA polymerase II cis-regulatory region sequence-specific DNA binding"/>
    <property type="evidence" value="ECO:0007669"/>
    <property type="project" value="TreeGrafter"/>
</dbReference>
<evidence type="ECO:0000313" key="10">
    <source>
        <dbReference type="Proteomes" id="UP000492821"/>
    </source>
</evidence>
<evidence type="ECO:0000259" key="9">
    <source>
        <dbReference type="PROSITE" id="PS51076"/>
    </source>
</evidence>
<name>A0A7E4VC64_PANRE</name>
<dbReference type="InterPro" id="IPR017855">
    <property type="entry name" value="SMAD-like_dom_sf"/>
</dbReference>
<dbReference type="InterPro" id="IPR013019">
    <property type="entry name" value="MAD_homology_MH1"/>
</dbReference>
<dbReference type="PANTHER" id="PTHR13703:SF25">
    <property type="entry name" value="MOTHERS AGAINST DECAPENTAPLEGIC HOMOLOG"/>
    <property type="match status" value="1"/>
</dbReference>
<dbReference type="PANTHER" id="PTHR13703">
    <property type="entry name" value="SMAD"/>
    <property type="match status" value="1"/>
</dbReference>
<feature type="domain" description="MH1" evidence="8">
    <location>
        <begin position="70"/>
        <end position="197"/>
    </location>
</feature>
<dbReference type="InterPro" id="IPR013790">
    <property type="entry name" value="Dwarfin"/>
</dbReference>
<dbReference type="GO" id="GO:0071144">
    <property type="term" value="C:heteromeric SMAD protein complex"/>
    <property type="evidence" value="ECO:0007669"/>
    <property type="project" value="TreeGrafter"/>
</dbReference>
<dbReference type="PROSITE" id="PS51075">
    <property type="entry name" value="MH1"/>
    <property type="match status" value="1"/>
</dbReference>
<dbReference type="Pfam" id="PF03166">
    <property type="entry name" value="MH2"/>
    <property type="match status" value="1"/>
</dbReference>
<dbReference type="Gene3D" id="3.90.520.10">
    <property type="entry name" value="SMAD MH1 domain"/>
    <property type="match status" value="1"/>
</dbReference>
<dbReference type="InterPro" id="IPR001132">
    <property type="entry name" value="SMAD_dom_Dwarfin-type"/>
</dbReference>
<dbReference type="SMART" id="SM00524">
    <property type="entry name" value="DWB"/>
    <property type="match status" value="1"/>
</dbReference>
<evidence type="ECO:0000313" key="11">
    <source>
        <dbReference type="WBParaSite" id="Pan_g19076.t3"/>
    </source>
</evidence>
<dbReference type="WBParaSite" id="Pan_g19076.t3">
    <property type="protein sequence ID" value="Pan_g19076.t3"/>
    <property type="gene ID" value="Pan_g19076"/>
</dbReference>
<dbReference type="GO" id="GO:0030154">
    <property type="term" value="P:cell differentiation"/>
    <property type="evidence" value="ECO:0007669"/>
    <property type="project" value="TreeGrafter"/>
</dbReference>
<dbReference type="InterPro" id="IPR036578">
    <property type="entry name" value="SMAD_MH1_sf"/>
</dbReference>
<dbReference type="GO" id="GO:0070411">
    <property type="term" value="F:I-SMAD binding"/>
    <property type="evidence" value="ECO:0007669"/>
    <property type="project" value="TreeGrafter"/>
</dbReference>
<dbReference type="GO" id="GO:0005737">
    <property type="term" value="C:cytoplasm"/>
    <property type="evidence" value="ECO:0007669"/>
    <property type="project" value="UniProtKB-SubCell"/>
</dbReference>
<keyword evidence="10" id="KW-1185">Reference proteome</keyword>
<dbReference type="AlphaFoldDB" id="A0A7E4VC64"/>
<organism evidence="10 11">
    <name type="scientific">Panagrellus redivivus</name>
    <name type="common">Microworm</name>
    <dbReference type="NCBI Taxonomy" id="6233"/>
    <lineage>
        <taxon>Eukaryota</taxon>
        <taxon>Metazoa</taxon>
        <taxon>Ecdysozoa</taxon>
        <taxon>Nematoda</taxon>
        <taxon>Chromadorea</taxon>
        <taxon>Rhabditida</taxon>
        <taxon>Tylenchina</taxon>
        <taxon>Panagrolaimomorpha</taxon>
        <taxon>Panagrolaimoidea</taxon>
        <taxon>Panagrolaimidae</taxon>
        <taxon>Panagrellus</taxon>
    </lineage>
</organism>
<dbReference type="SUPFAM" id="SSF56366">
    <property type="entry name" value="SMAD MH1 domain"/>
    <property type="match status" value="1"/>
</dbReference>
<dbReference type="GO" id="GO:0051239">
    <property type="term" value="P:regulation of multicellular organismal process"/>
    <property type="evidence" value="ECO:0007669"/>
    <property type="project" value="UniProtKB-ARBA"/>
</dbReference>
<evidence type="ECO:0000256" key="2">
    <source>
        <dbReference type="ARBA" id="ARBA00022723"/>
    </source>
</evidence>
<keyword evidence="6 7" id="KW-0539">Nucleus</keyword>
<dbReference type="Pfam" id="PF03165">
    <property type="entry name" value="MH1"/>
    <property type="match status" value="1"/>
</dbReference>
<comment type="subcellular location">
    <subcellularLocation>
        <location evidence="7">Cytoplasm</location>
    </subcellularLocation>
    <subcellularLocation>
        <location evidence="7">Nucleus</location>
    </subcellularLocation>
</comment>
<comment type="similarity">
    <text evidence="1 7">Belongs to the dwarfin/SMAD family.</text>
</comment>
<evidence type="ECO:0000256" key="5">
    <source>
        <dbReference type="ARBA" id="ARBA00023163"/>
    </source>
</evidence>
<proteinExistence type="inferred from homology"/>
<reference evidence="11" key="2">
    <citation type="submission" date="2020-10" db="UniProtKB">
        <authorList>
            <consortium name="WormBaseParasite"/>
        </authorList>
    </citation>
    <scope>IDENTIFICATION</scope>
</reference>
<sequence>MLSNFLSFLQVPSYRPPFALPIFSTAGQPYSRIMVSASDAASAEYEIRENRFKLGRILKNFDSAQGPIRNVLDHIVNVVRPTTKIDEPYAVKTLKHLIKNTRKRDCLALWEAVCNENPATPCVIFPIPKADITDVGAQMKQMPHVFFMKMLRNPDVLTHHELRPVRHCTRPFMKNAKVTEVCINPWHYTMVATGLVQNKMPCVWLPAERQPFDASRPAFTGYASENFDHDAVSCLFMAIKKMAKSVLSLFKLCSPGGVPNATIEEAPASASDAQSPTTSEAAEPMDTTQLIEVKYNHPDYWCDIIYYELNQRIGHKFSAKASSIIVDGFTSPTDEDRFCLGQLNNINRDKATLEARKNIGRGIRLYSINGEVFIESLCENSVFVQSPNTNMRLGYHPATVCKVPRGVSLMIFNMKQFEKMFSEAVERGYEAVYALMRMCVLRISFVKGWGSNYRRSKVTMTPCWIEVYLRGPLEWLDMALTQMGPPHMQCSSNT</sequence>
<protein>
    <recommendedName>
        <fullName evidence="7">Mothers against decapentaplegic homolog</fullName>
        <shortName evidence="7">MAD homolog</shortName>
        <shortName evidence="7">Mothers against DPP homolog</shortName>
    </recommendedName>
    <alternativeName>
        <fullName evidence="7">SMAD family member</fullName>
    </alternativeName>
</protein>
<evidence type="ECO:0000259" key="8">
    <source>
        <dbReference type="PROSITE" id="PS51075"/>
    </source>
</evidence>
<evidence type="ECO:0000256" key="7">
    <source>
        <dbReference type="RuleBase" id="RU361195"/>
    </source>
</evidence>
<dbReference type="GO" id="GO:0009653">
    <property type="term" value="P:anatomical structure morphogenesis"/>
    <property type="evidence" value="ECO:0007669"/>
    <property type="project" value="TreeGrafter"/>
</dbReference>
<dbReference type="GO" id="GO:0000981">
    <property type="term" value="F:DNA-binding transcription factor activity, RNA polymerase II-specific"/>
    <property type="evidence" value="ECO:0007669"/>
    <property type="project" value="TreeGrafter"/>
</dbReference>
<dbReference type="GO" id="GO:0060395">
    <property type="term" value="P:SMAD protein signal transduction"/>
    <property type="evidence" value="ECO:0007669"/>
    <property type="project" value="TreeGrafter"/>
</dbReference>
<evidence type="ECO:0000256" key="3">
    <source>
        <dbReference type="ARBA" id="ARBA00022833"/>
    </source>
</evidence>
<dbReference type="SMART" id="SM00523">
    <property type="entry name" value="DWA"/>
    <property type="match status" value="1"/>
</dbReference>
<dbReference type="GO" id="GO:0032924">
    <property type="term" value="P:activin receptor signaling pathway"/>
    <property type="evidence" value="ECO:0007669"/>
    <property type="project" value="TreeGrafter"/>
</dbReference>
<dbReference type="GO" id="GO:0045944">
    <property type="term" value="P:positive regulation of transcription by RNA polymerase II"/>
    <property type="evidence" value="ECO:0007669"/>
    <property type="project" value="TreeGrafter"/>
</dbReference>
<feature type="domain" description="MH2" evidence="9">
    <location>
        <begin position="301"/>
        <end position="494"/>
    </location>
</feature>
<dbReference type="InterPro" id="IPR008984">
    <property type="entry name" value="SMAD_FHA_dom_sf"/>
</dbReference>
<keyword evidence="4 7" id="KW-0805">Transcription regulation</keyword>
<evidence type="ECO:0000256" key="6">
    <source>
        <dbReference type="ARBA" id="ARBA00023242"/>
    </source>
</evidence>
<dbReference type="GO" id="GO:0050793">
    <property type="term" value="P:regulation of developmental process"/>
    <property type="evidence" value="ECO:0007669"/>
    <property type="project" value="UniProtKB-ARBA"/>
</dbReference>
<dbReference type="GO" id="GO:0009791">
    <property type="term" value="P:post-embryonic development"/>
    <property type="evidence" value="ECO:0007669"/>
    <property type="project" value="UniProtKB-ARBA"/>
</dbReference>
<dbReference type="PROSITE" id="PS51076">
    <property type="entry name" value="MH2"/>
    <property type="match status" value="1"/>
</dbReference>
<keyword evidence="7" id="KW-0963">Cytoplasm</keyword>
<keyword evidence="5 7" id="KW-0804">Transcription</keyword>
<reference evidence="10" key="1">
    <citation type="journal article" date="2013" name="Genetics">
        <title>The draft genome and transcriptome of Panagrellus redivivus are shaped by the harsh demands of a free-living lifestyle.</title>
        <authorList>
            <person name="Srinivasan J."/>
            <person name="Dillman A.R."/>
            <person name="Macchietto M.G."/>
            <person name="Heikkinen L."/>
            <person name="Lakso M."/>
            <person name="Fracchia K.M."/>
            <person name="Antoshechkin I."/>
            <person name="Mortazavi A."/>
            <person name="Wong G."/>
            <person name="Sternberg P.W."/>
        </authorList>
    </citation>
    <scope>NUCLEOTIDE SEQUENCE [LARGE SCALE GENOMIC DNA]</scope>
    <source>
        <strain evidence="10">MT8872</strain>
    </source>
</reference>
<evidence type="ECO:0000256" key="1">
    <source>
        <dbReference type="ARBA" id="ARBA00005545"/>
    </source>
</evidence>
<dbReference type="Proteomes" id="UP000492821">
    <property type="component" value="Unassembled WGS sequence"/>
</dbReference>
<dbReference type="Gene3D" id="2.60.200.10">
    <property type="match status" value="1"/>
</dbReference>
<evidence type="ECO:0000256" key="4">
    <source>
        <dbReference type="ARBA" id="ARBA00023015"/>
    </source>
</evidence>
<accession>A0A7E4VC64</accession>
<dbReference type="GO" id="GO:0046872">
    <property type="term" value="F:metal ion binding"/>
    <property type="evidence" value="ECO:0007669"/>
    <property type="project" value="UniProtKB-KW"/>
</dbReference>